<feature type="signal peptide" evidence="1">
    <location>
        <begin position="1"/>
        <end position="23"/>
    </location>
</feature>
<gene>
    <name evidence="2" type="ORF">AAEY27_13965</name>
</gene>
<dbReference type="InterPro" id="IPR013783">
    <property type="entry name" value="Ig-like_fold"/>
</dbReference>
<proteinExistence type="predicted"/>
<organism evidence="2 3">
    <name type="scientific">Kosakonia calanthes</name>
    <dbReference type="NCBI Taxonomy" id="3139408"/>
    <lineage>
        <taxon>Bacteria</taxon>
        <taxon>Pseudomonadati</taxon>
        <taxon>Pseudomonadota</taxon>
        <taxon>Gammaproteobacteria</taxon>
        <taxon>Enterobacterales</taxon>
        <taxon>Enterobacteriaceae</taxon>
        <taxon>Kosakonia</taxon>
    </lineage>
</organism>
<feature type="chain" id="PRO_5047275390" description="Fimbria/pilus periplasmic chaperone" evidence="1">
    <location>
        <begin position="24"/>
        <end position="225"/>
    </location>
</feature>
<accession>A0ABZ3B6F7</accession>
<name>A0ABZ3B6F7_9ENTR</name>
<dbReference type="SUPFAM" id="SSF49354">
    <property type="entry name" value="PapD-like"/>
    <property type="match status" value="1"/>
</dbReference>
<keyword evidence="1" id="KW-0732">Signal</keyword>
<dbReference type="Gene3D" id="2.60.40.10">
    <property type="entry name" value="Immunoglobulins"/>
    <property type="match status" value="1"/>
</dbReference>
<evidence type="ECO:0000313" key="3">
    <source>
        <dbReference type="Proteomes" id="UP001466893"/>
    </source>
</evidence>
<dbReference type="EMBL" id="CP151800">
    <property type="protein sequence ID" value="WZV96786.1"/>
    <property type="molecule type" value="Genomic_DNA"/>
</dbReference>
<keyword evidence="3" id="KW-1185">Reference proteome</keyword>
<reference evidence="2 3" key="1">
    <citation type="submission" date="2024-04" db="EMBL/GenBank/DDBJ databases">
        <title>Kosakonia calanthae sp. nov., a halophilic bacterium isolated from leaves of Calanthe tiplacata.</title>
        <authorList>
            <person name="Wu P."/>
        </authorList>
    </citation>
    <scope>NUCLEOTIDE SEQUENCE [LARGE SCALE GENOMIC DNA]</scope>
    <source>
        <strain evidence="2 3">BYX6</strain>
    </source>
</reference>
<dbReference type="RefSeq" id="WP_342321217.1">
    <property type="nucleotide sequence ID" value="NZ_CP151800.1"/>
</dbReference>
<dbReference type="InterPro" id="IPR008962">
    <property type="entry name" value="PapD-like_sf"/>
</dbReference>
<evidence type="ECO:0008006" key="4">
    <source>
        <dbReference type="Google" id="ProtNLM"/>
    </source>
</evidence>
<dbReference type="Proteomes" id="UP001466893">
    <property type="component" value="Chromosome"/>
</dbReference>
<protein>
    <recommendedName>
        <fullName evidence="4">Fimbria/pilus periplasmic chaperone</fullName>
    </recommendedName>
</protein>
<evidence type="ECO:0000256" key="1">
    <source>
        <dbReference type="SAM" id="SignalP"/>
    </source>
</evidence>
<sequence>MLDKLIKTTCGLLALWMPFHAEAIYVGNQTFSMDPESRMVAKFVVNNNKEPRIYRVAIRAINSPGEDEINTKPADGELLFAPRQLTLQPGSGDFFKFFYQGPEDGKERYYRAAFEEIPPQNRTLNRTEDSAVSLIPVVVMDTILVVRPRDVNFKWFYNRAQGELSNSGNTWFKLLLKPSCSSTEDESDSWYIRPGDRLRRNTLKSAAELFIIYNDRFINIYDECS</sequence>
<evidence type="ECO:0000313" key="2">
    <source>
        <dbReference type="EMBL" id="WZV96786.1"/>
    </source>
</evidence>